<keyword evidence="7 13" id="KW-0408">Iron</keyword>
<feature type="domain" description="Radical SAM core" evidence="16">
    <location>
        <begin position="168"/>
        <end position="398"/>
    </location>
</feature>
<dbReference type="Pfam" id="PF04055">
    <property type="entry name" value="Radical_SAM"/>
    <property type="match status" value="1"/>
</dbReference>
<dbReference type="InterPro" id="IPR002792">
    <property type="entry name" value="TRAM_dom"/>
</dbReference>
<keyword evidence="4 13" id="KW-0808">Transferase</keyword>
<feature type="domain" description="MTTase N-terminal" evidence="15">
    <location>
        <begin position="33"/>
        <end position="149"/>
    </location>
</feature>
<gene>
    <name evidence="13" type="primary">miaB</name>
    <name evidence="17" type="ORF">AVDCRST_MAG43-2269</name>
</gene>
<dbReference type="PROSITE" id="PS01278">
    <property type="entry name" value="MTTASE_RADICAL"/>
    <property type="match status" value="1"/>
</dbReference>
<keyword evidence="5 13" id="KW-0949">S-adenosyl-L-methionine</keyword>
<dbReference type="SMART" id="SM00729">
    <property type="entry name" value="Elp3"/>
    <property type="match status" value="1"/>
</dbReference>
<keyword evidence="2 13" id="KW-0004">4Fe-4S</keyword>
<dbReference type="InterPro" id="IPR020612">
    <property type="entry name" value="Methylthiotransferase_CS"/>
</dbReference>
<dbReference type="Gene3D" id="3.40.50.12160">
    <property type="entry name" value="Methylthiotransferase, N-terminal domain"/>
    <property type="match status" value="1"/>
</dbReference>
<evidence type="ECO:0000256" key="7">
    <source>
        <dbReference type="ARBA" id="ARBA00023004"/>
    </source>
</evidence>
<dbReference type="SFLD" id="SFLDF00273">
    <property type="entry name" value="(dimethylallyl)adenosine_tRNA"/>
    <property type="match status" value="1"/>
</dbReference>
<dbReference type="FunFam" id="3.40.50.12160:FF:000003">
    <property type="entry name" value="CDK5 regulatory subunit-associated protein 1"/>
    <property type="match status" value="1"/>
</dbReference>
<evidence type="ECO:0000256" key="4">
    <source>
        <dbReference type="ARBA" id="ARBA00022679"/>
    </source>
</evidence>
<proteinExistence type="inferred from homology"/>
<dbReference type="PROSITE" id="PS50926">
    <property type="entry name" value="TRAM"/>
    <property type="match status" value="1"/>
</dbReference>
<evidence type="ECO:0000256" key="8">
    <source>
        <dbReference type="ARBA" id="ARBA00023014"/>
    </source>
</evidence>
<dbReference type="AlphaFoldDB" id="A0A6J4UZK8"/>
<keyword evidence="3 13" id="KW-0963">Cytoplasm</keyword>
<feature type="domain" description="TRAM" evidence="14">
    <location>
        <begin position="401"/>
        <end position="461"/>
    </location>
</feature>
<feature type="binding site" evidence="13">
    <location>
        <position position="182"/>
    </location>
    <ligand>
        <name>[4Fe-4S] cluster</name>
        <dbReference type="ChEBI" id="CHEBI:49883"/>
        <label>2</label>
        <note>4Fe-4S-S-AdoMet</note>
    </ligand>
</feature>
<dbReference type="SUPFAM" id="SSF102114">
    <property type="entry name" value="Radical SAM enzymes"/>
    <property type="match status" value="1"/>
</dbReference>
<comment type="similarity">
    <text evidence="13">Belongs to the methylthiotransferase family. MiaB subfamily.</text>
</comment>
<dbReference type="Gene3D" id="3.80.30.20">
    <property type="entry name" value="tm_1862 like domain"/>
    <property type="match status" value="1"/>
</dbReference>
<dbReference type="EMBL" id="CADCWI010000115">
    <property type="protein sequence ID" value="CAA9565245.1"/>
    <property type="molecule type" value="Genomic_DNA"/>
</dbReference>
<evidence type="ECO:0000259" key="16">
    <source>
        <dbReference type="PROSITE" id="PS51918"/>
    </source>
</evidence>
<comment type="function">
    <text evidence="1 13">Catalyzes the methylthiolation of N6-(dimethylallyl)adenosine (i(6)A), leading to the formation of 2-methylthio-N6-(dimethylallyl)adenosine (ms(2)i(6)A) at position 37 in tRNAs that read codons beginning with uridine.</text>
</comment>
<evidence type="ECO:0000256" key="3">
    <source>
        <dbReference type="ARBA" id="ARBA00022490"/>
    </source>
</evidence>
<keyword evidence="6 13" id="KW-0479">Metal-binding</keyword>
<feature type="binding site" evidence="13">
    <location>
        <position position="189"/>
    </location>
    <ligand>
        <name>[4Fe-4S] cluster</name>
        <dbReference type="ChEBI" id="CHEBI:49883"/>
        <label>2</label>
        <note>4Fe-4S-S-AdoMet</note>
    </ligand>
</feature>
<accession>A0A6J4UZK8</accession>
<dbReference type="FunFam" id="3.80.30.20:FF:000001">
    <property type="entry name" value="tRNA-2-methylthio-N(6)-dimethylallyladenosine synthase 2"/>
    <property type="match status" value="1"/>
</dbReference>
<sequence>MPVDAINKPLISLRPVTGAFAEPAPARLPANGKRFFIWTIGCQMNEADSSKVSAMLQEVGYQRTDDEQEADIVVLNSCVVRQAAEDKVAGKLNALARLKRQKPEMPLVLTGCMVTKQQETLSQRFPHVDLFFDPSDFDKLKQVVPELSRLDDDLDALPHYYQPETDAGTSGVTAYVPIIYGCNFLCSYCIVPYRRGKETSRPFADIVTEVERIVASGVREVTLLGQTVNAYGHDLAETPSLADLLRAVDAIPGLERLRFLTSHPKYMGDDIISAMAELRSACEHMNLPVQAGDDEVLRRMRRTYTRDMWMERIAATRQSMPEATVATDVIVGFPGETDEQFLQTYDMLEQTRCDKVHLAMYSPRPGTLSARWEDDVPHEEKFRRHQAIEELQERVCTEINARRLGETYEVLVEGKSKGRWTGRTRGNTLVHFDDPRELVGKLVDVRITRTMPWYLMGEAVGAPR</sequence>
<evidence type="ECO:0000256" key="6">
    <source>
        <dbReference type="ARBA" id="ARBA00022723"/>
    </source>
</evidence>
<dbReference type="InterPro" id="IPR006463">
    <property type="entry name" value="MiaB_methiolase"/>
</dbReference>
<feature type="binding site" evidence="13">
    <location>
        <position position="186"/>
    </location>
    <ligand>
        <name>[4Fe-4S] cluster</name>
        <dbReference type="ChEBI" id="CHEBI:49883"/>
        <label>2</label>
        <note>4Fe-4S-S-AdoMet</note>
    </ligand>
</feature>
<dbReference type="SFLD" id="SFLDG01061">
    <property type="entry name" value="methylthiotransferase"/>
    <property type="match status" value="1"/>
</dbReference>
<dbReference type="PROSITE" id="PS51449">
    <property type="entry name" value="MTTASE_N"/>
    <property type="match status" value="1"/>
</dbReference>
<dbReference type="InterPro" id="IPR058240">
    <property type="entry name" value="rSAM_sf"/>
</dbReference>
<dbReference type="NCBIfam" id="TIGR01574">
    <property type="entry name" value="miaB-methiolase"/>
    <property type="match status" value="1"/>
</dbReference>
<comment type="subcellular location">
    <subcellularLocation>
        <location evidence="13">Cytoplasm</location>
    </subcellularLocation>
</comment>
<dbReference type="PANTHER" id="PTHR43020:SF2">
    <property type="entry name" value="MITOCHONDRIAL TRNA METHYLTHIOTRANSFERASE CDK5RAP1"/>
    <property type="match status" value="1"/>
</dbReference>
<dbReference type="HAMAP" id="MF_01864">
    <property type="entry name" value="tRNA_metthiotr_MiaB"/>
    <property type="match status" value="1"/>
</dbReference>
<evidence type="ECO:0000313" key="17">
    <source>
        <dbReference type="EMBL" id="CAA9565245.1"/>
    </source>
</evidence>
<name>A0A6J4UZK8_9BACT</name>
<dbReference type="InterPro" id="IPR012340">
    <property type="entry name" value="NA-bd_OB-fold"/>
</dbReference>
<dbReference type="GO" id="GO:0046872">
    <property type="term" value="F:metal ion binding"/>
    <property type="evidence" value="ECO:0007669"/>
    <property type="project" value="UniProtKB-KW"/>
</dbReference>
<organism evidence="17">
    <name type="scientific">uncultured Thermomicrobiales bacterium</name>
    <dbReference type="NCBI Taxonomy" id="1645740"/>
    <lineage>
        <taxon>Bacteria</taxon>
        <taxon>Pseudomonadati</taxon>
        <taxon>Thermomicrobiota</taxon>
        <taxon>Thermomicrobia</taxon>
        <taxon>Thermomicrobiales</taxon>
        <taxon>environmental samples</taxon>
    </lineage>
</organism>
<comment type="subunit">
    <text evidence="13">Monomer.</text>
</comment>
<dbReference type="SFLD" id="SFLDS00029">
    <property type="entry name" value="Radical_SAM"/>
    <property type="match status" value="1"/>
</dbReference>
<evidence type="ECO:0000256" key="9">
    <source>
        <dbReference type="ARBA" id="ARBA00033765"/>
    </source>
</evidence>
<dbReference type="Pfam" id="PF01938">
    <property type="entry name" value="TRAM"/>
    <property type="match status" value="1"/>
</dbReference>
<dbReference type="InterPro" id="IPR013848">
    <property type="entry name" value="Methylthiotransferase_N"/>
</dbReference>
<dbReference type="InterPro" id="IPR006638">
    <property type="entry name" value="Elp3/MiaA/NifB-like_rSAM"/>
</dbReference>
<keyword evidence="8 13" id="KW-0411">Iron-sulfur</keyword>
<reference evidence="17" key="1">
    <citation type="submission" date="2020-02" db="EMBL/GenBank/DDBJ databases">
        <authorList>
            <person name="Meier V. D."/>
        </authorList>
    </citation>
    <scope>NUCLEOTIDE SEQUENCE</scope>
    <source>
        <strain evidence="17">AVDCRST_MAG43</strain>
    </source>
</reference>
<evidence type="ECO:0000256" key="12">
    <source>
        <dbReference type="ARBA" id="ARBA00081141"/>
    </source>
</evidence>
<dbReference type="PANTHER" id="PTHR43020">
    <property type="entry name" value="CDK5 REGULATORY SUBUNIT-ASSOCIATED PROTEIN 1"/>
    <property type="match status" value="1"/>
</dbReference>
<dbReference type="GO" id="GO:0051539">
    <property type="term" value="F:4 iron, 4 sulfur cluster binding"/>
    <property type="evidence" value="ECO:0007669"/>
    <property type="project" value="UniProtKB-UniRule"/>
</dbReference>
<dbReference type="PROSITE" id="PS51918">
    <property type="entry name" value="RADICAL_SAM"/>
    <property type="match status" value="1"/>
</dbReference>
<dbReference type="GO" id="GO:0005829">
    <property type="term" value="C:cytosol"/>
    <property type="evidence" value="ECO:0007669"/>
    <property type="project" value="TreeGrafter"/>
</dbReference>
<dbReference type="SFLD" id="SFLDG01082">
    <property type="entry name" value="B12-binding_domain_containing"/>
    <property type="match status" value="1"/>
</dbReference>
<feature type="binding site" evidence="13">
    <location>
        <position position="112"/>
    </location>
    <ligand>
        <name>[4Fe-4S] cluster</name>
        <dbReference type="ChEBI" id="CHEBI:49883"/>
        <label>1</label>
    </ligand>
</feature>
<feature type="binding site" evidence="13">
    <location>
        <position position="78"/>
    </location>
    <ligand>
        <name>[4Fe-4S] cluster</name>
        <dbReference type="ChEBI" id="CHEBI:49883"/>
        <label>1</label>
    </ligand>
</feature>
<evidence type="ECO:0000259" key="15">
    <source>
        <dbReference type="PROSITE" id="PS51449"/>
    </source>
</evidence>
<dbReference type="EC" id="2.8.4.3" evidence="9 13"/>
<dbReference type="GO" id="GO:0035597">
    <property type="term" value="F:tRNA-2-methylthio-N(6)-dimethylallyladenosine(37) synthase activity"/>
    <property type="evidence" value="ECO:0007669"/>
    <property type="project" value="UniProtKB-EC"/>
</dbReference>
<comment type="catalytic activity">
    <reaction evidence="13">
        <text>N(6)-dimethylallyladenosine(37) in tRNA + (sulfur carrier)-SH + AH2 + 2 S-adenosyl-L-methionine = 2-methylsulfanyl-N(6)-dimethylallyladenosine(37) in tRNA + (sulfur carrier)-H + 5'-deoxyadenosine + L-methionine + A + S-adenosyl-L-homocysteine + 2 H(+)</text>
        <dbReference type="Rhea" id="RHEA:37067"/>
        <dbReference type="Rhea" id="RHEA-COMP:10375"/>
        <dbReference type="Rhea" id="RHEA-COMP:10376"/>
        <dbReference type="Rhea" id="RHEA-COMP:14737"/>
        <dbReference type="Rhea" id="RHEA-COMP:14739"/>
        <dbReference type="ChEBI" id="CHEBI:13193"/>
        <dbReference type="ChEBI" id="CHEBI:15378"/>
        <dbReference type="ChEBI" id="CHEBI:17319"/>
        <dbReference type="ChEBI" id="CHEBI:17499"/>
        <dbReference type="ChEBI" id="CHEBI:29917"/>
        <dbReference type="ChEBI" id="CHEBI:57844"/>
        <dbReference type="ChEBI" id="CHEBI:57856"/>
        <dbReference type="ChEBI" id="CHEBI:59789"/>
        <dbReference type="ChEBI" id="CHEBI:64428"/>
        <dbReference type="ChEBI" id="CHEBI:74415"/>
        <dbReference type="ChEBI" id="CHEBI:74417"/>
        <dbReference type="EC" id="2.8.4.3"/>
    </reaction>
</comment>
<dbReference type="InterPro" id="IPR005839">
    <property type="entry name" value="Methylthiotransferase"/>
</dbReference>
<dbReference type="NCBIfam" id="TIGR00089">
    <property type="entry name" value="MiaB/RimO family radical SAM methylthiotransferase"/>
    <property type="match status" value="1"/>
</dbReference>
<evidence type="ECO:0000256" key="1">
    <source>
        <dbReference type="ARBA" id="ARBA00003234"/>
    </source>
</evidence>
<feature type="binding site" evidence="13">
    <location>
        <position position="42"/>
    </location>
    <ligand>
        <name>[4Fe-4S] cluster</name>
        <dbReference type="ChEBI" id="CHEBI:49883"/>
        <label>1</label>
    </ligand>
</feature>
<dbReference type="CDD" id="cd01335">
    <property type="entry name" value="Radical_SAM"/>
    <property type="match status" value="1"/>
</dbReference>
<protein>
    <recommendedName>
        <fullName evidence="10 13">tRNA-2-methylthio-N(6)-dimethylallyladenosine synthase</fullName>
        <ecNumber evidence="9 13">2.8.4.3</ecNumber>
    </recommendedName>
    <alternativeName>
        <fullName evidence="12 13">(Dimethylallyl)adenosine tRNA methylthiotransferase MiaB</fullName>
    </alternativeName>
    <alternativeName>
        <fullName evidence="11 13">tRNA-i(6)A37 methylthiotransferase</fullName>
    </alternativeName>
</protein>
<dbReference type="Pfam" id="PF00919">
    <property type="entry name" value="UPF0004"/>
    <property type="match status" value="1"/>
</dbReference>
<evidence type="ECO:0000256" key="2">
    <source>
        <dbReference type="ARBA" id="ARBA00022485"/>
    </source>
</evidence>
<evidence type="ECO:0000256" key="11">
    <source>
        <dbReference type="ARBA" id="ARBA00080698"/>
    </source>
</evidence>
<dbReference type="InterPro" id="IPR007197">
    <property type="entry name" value="rSAM"/>
</dbReference>
<dbReference type="InterPro" id="IPR038135">
    <property type="entry name" value="Methylthiotransferase_N_sf"/>
</dbReference>
<dbReference type="Gene3D" id="2.40.50.140">
    <property type="entry name" value="Nucleic acid-binding proteins"/>
    <property type="match status" value="1"/>
</dbReference>
<evidence type="ECO:0000256" key="10">
    <source>
        <dbReference type="ARBA" id="ARBA00068570"/>
    </source>
</evidence>
<comment type="cofactor">
    <cofactor evidence="13">
        <name>[4Fe-4S] cluster</name>
        <dbReference type="ChEBI" id="CHEBI:49883"/>
    </cofactor>
    <text evidence="13">Binds 2 [4Fe-4S] clusters. One cluster is coordinated with 3 cysteines and an exchangeable S-adenosyl-L-methionine.</text>
</comment>
<evidence type="ECO:0000259" key="14">
    <source>
        <dbReference type="PROSITE" id="PS50926"/>
    </source>
</evidence>
<dbReference type="InterPro" id="IPR023404">
    <property type="entry name" value="rSAM_horseshoe"/>
</dbReference>
<keyword evidence="13" id="KW-0819">tRNA processing</keyword>
<evidence type="ECO:0000256" key="13">
    <source>
        <dbReference type="HAMAP-Rule" id="MF_01864"/>
    </source>
</evidence>
<evidence type="ECO:0000256" key="5">
    <source>
        <dbReference type="ARBA" id="ARBA00022691"/>
    </source>
</evidence>